<dbReference type="InterPro" id="IPR013785">
    <property type="entry name" value="Aldolase_TIM"/>
</dbReference>
<dbReference type="Proteomes" id="UP000176996">
    <property type="component" value="Unassembled WGS sequence"/>
</dbReference>
<dbReference type="SUPFAM" id="SSF51569">
    <property type="entry name" value="Aldolase"/>
    <property type="match status" value="1"/>
</dbReference>
<protein>
    <recommendedName>
        <fullName evidence="2">DUF2090 domain-containing protein</fullName>
    </recommendedName>
</protein>
<organism evidence="3 4">
    <name type="scientific">Candidatus Jorgensenbacteria bacterium RIFCSPLOWO2_01_FULL_45_25b</name>
    <dbReference type="NCBI Taxonomy" id="1798471"/>
    <lineage>
        <taxon>Bacteria</taxon>
        <taxon>Candidatus Joergenseniibacteriota</taxon>
    </lineage>
</organism>
<evidence type="ECO:0000313" key="4">
    <source>
        <dbReference type="Proteomes" id="UP000176996"/>
    </source>
</evidence>
<dbReference type="GO" id="GO:1902777">
    <property type="term" value="P:6-sulfoquinovose(1-) catabolic process"/>
    <property type="evidence" value="ECO:0007669"/>
    <property type="project" value="TreeGrafter"/>
</dbReference>
<evidence type="ECO:0000256" key="1">
    <source>
        <dbReference type="ARBA" id="ARBA00023239"/>
    </source>
</evidence>
<dbReference type="InterPro" id="IPR050552">
    <property type="entry name" value="LacD_aldolase"/>
</dbReference>
<dbReference type="AlphaFoldDB" id="A0A1F6BSH4"/>
<gene>
    <name evidence="3" type="ORF">A3A21_02410</name>
</gene>
<feature type="domain" description="DUF2090" evidence="2">
    <location>
        <begin position="2"/>
        <end position="295"/>
    </location>
</feature>
<name>A0A1F6BSH4_9BACT</name>
<keyword evidence="1" id="KW-0456">Lyase</keyword>
<proteinExistence type="predicted"/>
<dbReference type="Gene3D" id="3.20.20.70">
    <property type="entry name" value="Aldolase class I"/>
    <property type="match status" value="1"/>
</dbReference>
<comment type="caution">
    <text evidence="3">The sequence shown here is derived from an EMBL/GenBank/DDBJ whole genome shotgun (WGS) entry which is preliminary data.</text>
</comment>
<dbReference type="Pfam" id="PF09863">
    <property type="entry name" value="DUF2090"/>
    <property type="match status" value="1"/>
</dbReference>
<dbReference type="PANTHER" id="PTHR39340:SF1">
    <property type="entry name" value="SULFOFRUCTOSEPHOSPHATE ALDOLASE"/>
    <property type="match status" value="1"/>
</dbReference>
<dbReference type="STRING" id="1798471.A3A21_02410"/>
<dbReference type="GO" id="GO:0061595">
    <property type="term" value="F:6-deoxy-6-sulfofructose-1-phosphate aldolase activity"/>
    <property type="evidence" value="ECO:0007669"/>
    <property type="project" value="TreeGrafter"/>
</dbReference>
<accession>A0A1F6BSH4</accession>
<dbReference type="EMBL" id="MFKK01000035">
    <property type="protein sequence ID" value="OGG39783.1"/>
    <property type="molecule type" value="Genomic_DNA"/>
</dbReference>
<dbReference type="InterPro" id="IPR018659">
    <property type="entry name" value="DUF2090"/>
</dbReference>
<reference evidence="3 4" key="1">
    <citation type="journal article" date="2016" name="Nat. Commun.">
        <title>Thousands of microbial genomes shed light on interconnected biogeochemical processes in an aquifer system.</title>
        <authorList>
            <person name="Anantharaman K."/>
            <person name="Brown C.T."/>
            <person name="Hug L.A."/>
            <person name="Sharon I."/>
            <person name="Castelle C.J."/>
            <person name="Probst A.J."/>
            <person name="Thomas B.C."/>
            <person name="Singh A."/>
            <person name="Wilkins M.J."/>
            <person name="Karaoz U."/>
            <person name="Brodie E.L."/>
            <person name="Williams K.H."/>
            <person name="Hubbard S.S."/>
            <person name="Banfield J.F."/>
        </authorList>
    </citation>
    <scope>NUCLEOTIDE SEQUENCE [LARGE SCALE GENOMIC DNA]</scope>
</reference>
<sequence>MNKLYILPFDHRGSFIKMFGYDEKNLSPEDITSLSDYKHVIYEGFLRALEMGVPKEPAAILVDEQFGKKIHEEAKTKGITRILTIEKSGQDEFDLEYGDAFKEHIDALSPQYVKVLVRYNPMSDSAMNQRQRARLKTVSDFCKEGGYKFLFELLAIPTPQELETAGDDKEKYEQGTRWEVMRKSIKEFYESGIEPEIWKIEGLESMEQMKAVVNETRSGGRSKVGVVVLGRGESDEKVRVWLSTAAKIEGVIGFAVGRTVFKESLTRMKSGALSREEAVLQIAKNYKSYADLFESAKK</sequence>
<evidence type="ECO:0000259" key="2">
    <source>
        <dbReference type="Pfam" id="PF09863"/>
    </source>
</evidence>
<dbReference type="PANTHER" id="PTHR39340">
    <property type="entry name" value="SULFOFRUCTOSEPHOSPHATE ALDOLASE"/>
    <property type="match status" value="1"/>
</dbReference>
<evidence type="ECO:0000313" key="3">
    <source>
        <dbReference type="EMBL" id="OGG39783.1"/>
    </source>
</evidence>